<name>A0ABP8NN22_9BACT</name>
<dbReference type="CDD" id="cd04301">
    <property type="entry name" value="NAT_SF"/>
    <property type="match status" value="2"/>
</dbReference>
<sequence length="283" mass="31244">MAEIRSLEHCSIEALHAAFVKAFADYIVPFCPQQHELEYMLHRRGYVPQLSFGAFVNGEPVAFTLNCMGLWKGTPTAYDTGTGTIPEYRRQGLAAAIFEAAIPVLKEAGAQQYLLEVMQDNTRAVELYKGLGFGVVRELDYYSTPREKLVTGTAVPGYEIRMVADVPPQMAAIWDIPTSWQNSVACVERAWAGMRCWGAYMNDEPVGYAILTPATGDVPQMAVAPAHRRKGIGQWLLAILAANATAANLRFANVDSAYEPFHRYAERTGMVGGPKQYEMLLAL</sequence>
<evidence type="ECO:0000313" key="5">
    <source>
        <dbReference type="Proteomes" id="UP001500067"/>
    </source>
</evidence>
<evidence type="ECO:0000256" key="2">
    <source>
        <dbReference type="ARBA" id="ARBA00023315"/>
    </source>
</evidence>
<dbReference type="InterPro" id="IPR000182">
    <property type="entry name" value="GNAT_dom"/>
</dbReference>
<protein>
    <submittedName>
        <fullName evidence="4">GNAT family N-acetyltransferase</fullName>
    </submittedName>
</protein>
<keyword evidence="2" id="KW-0012">Acyltransferase</keyword>
<gene>
    <name evidence="4" type="ORF">GCM10023093_25010</name>
</gene>
<comment type="caution">
    <text evidence="4">The sequence shown here is derived from an EMBL/GenBank/DDBJ whole genome shotgun (WGS) entry which is preliminary data.</text>
</comment>
<keyword evidence="1" id="KW-0808">Transferase</keyword>
<dbReference type="RefSeq" id="WP_345083714.1">
    <property type="nucleotide sequence ID" value="NZ_BAABFA010000018.1"/>
</dbReference>
<dbReference type="InterPro" id="IPR050680">
    <property type="entry name" value="YpeA/RimI_acetyltransf"/>
</dbReference>
<dbReference type="SUPFAM" id="SSF55729">
    <property type="entry name" value="Acyl-CoA N-acyltransferases (Nat)"/>
    <property type="match status" value="2"/>
</dbReference>
<keyword evidence="5" id="KW-1185">Reference proteome</keyword>
<dbReference type="PANTHER" id="PTHR43420">
    <property type="entry name" value="ACETYLTRANSFERASE"/>
    <property type="match status" value="1"/>
</dbReference>
<accession>A0ABP8NN22</accession>
<dbReference type="PANTHER" id="PTHR43420:SF44">
    <property type="entry name" value="ACETYLTRANSFERASE YPEA"/>
    <property type="match status" value="1"/>
</dbReference>
<organism evidence="4 5">
    <name type="scientific">Nemorincola caseinilytica</name>
    <dbReference type="NCBI Taxonomy" id="2054315"/>
    <lineage>
        <taxon>Bacteria</taxon>
        <taxon>Pseudomonadati</taxon>
        <taxon>Bacteroidota</taxon>
        <taxon>Chitinophagia</taxon>
        <taxon>Chitinophagales</taxon>
        <taxon>Chitinophagaceae</taxon>
        <taxon>Nemorincola</taxon>
    </lineage>
</organism>
<dbReference type="EMBL" id="BAABFA010000018">
    <property type="protein sequence ID" value="GAA4468080.1"/>
    <property type="molecule type" value="Genomic_DNA"/>
</dbReference>
<feature type="domain" description="N-acetyltransferase" evidence="3">
    <location>
        <begin position="158"/>
        <end position="283"/>
    </location>
</feature>
<dbReference type="Pfam" id="PF13508">
    <property type="entry name" value="Acetyltransf_7"/>
    <property type="match status" value="1"/>
</dbReference>
<feature type="domain" description="N-acetyltransferase" evidence="3">
    <location>
        <begin position="2"/>
        <end position="167"/>
    </location>
</feature>
<reference evidence="5" key="1">
    <citation type="journal article" date="2019" name="Int. J. Syst. Evol. Microbiol.">
        <title>The Global Catalogue of Microorganisms (GCM) 10K type strain sequencing project: providing services to taxonomists for standard genome sequencing and annotation.</title>
        <authorList>
            <consortium name="The Broad Institute Genomics Platform"/>
            <consortium name="The Broad Institute Genome Sequencing Center for Infectious Disease"/>
            <person name="Wu L."/>
            <person name="Ma J."/>
        </authorList>
    </citation>
    <scope>NUCLEOTIDE SEQUENCE [LARGE SCALE GENOMIC DNA]</scope>
    <source>
        <strain evidence="5">JCM 32105</strain>
    </source>
</reference>
<dbReference type="Gene3D" id="3.40.630.30">
    <property type="match status" value="2"/>
</dbReference>
<evidence type="ECO:0000256" key="1">
    <source>
        <dbReference type="ARBA" id="ARBA00022679"/>
    </source>
</evidence>
<dbReference type="Pfam" id="PF00583">
    <property type="entry name" value="Acetyltransf_1"/>
    <property type="match status" value="1"/>
</dbReference>
<dbReference type="PROSITE" id="PS51186">
    <property type="entry name" value="GNAT"/>
    <property type="match status" value="2"/>
</dbReference>
<evidence type="ECO:0000313" key="4">
    <source>
        <dbReference type="EMBL" id="GAA4468080.1"/>
    </source>
</evidence>
<dbReference type="Proteomes" id="UP001500067">
    <property type="component" value="Unassembled WGS sequence"/>
</dbReference>
<dbReference type="InterPro" id="IPR016181">
    <property type="entry name" value="Acyl_CoA_acyltransferase"/>
</dbReference>
<proteinExistence type="predicted"/>
<evidence type="ECO:0000259" key="3">
    <source>
        <dbReference type="PROSITE" id="PS51186"/>
    </source>
</evidence>